<protein>
    <submittedName>
        <fullName evidence="1">Uncharacterized protein</fullName>
    </submittedName>
</protein>
<reference evidence="1" key="1">
    <citation type="journal article" date="2023" name="bioRxiv">
        <title>Scaffold-level genome assemblies of two parasitoid biocontrol wasps reveal the parthenogenesis mechanism and an associated novel virus.</title>
        <authorList>
            <person name="Inwood S."/>
            <person name="Skelly J."/>
            <person name="Guhlin J."/>
            <person name="Harrop T."/>
            <person name="Goldson S."/>
            <person name="Dearden P."/>
        </authorList>
    </citation>
    <scope>NUCLEOTIDE SEQUENCE</scope>
    <source>
        <strain evidence="1">Lincoln</strain>
        <tissue evidence="1">Whole body</tissue>
    </source>
</reference>
<sequence>MARVAFARPRDGVDTEGGLYSLLLCNDSVNNIVSYFADILLHRRDINVMKIGFDNQWHSRRRRRRRPFENSFKIIQLSN</sequence>
<reference evidence="1" key="2">
    <citation type="submission" date="2023-03" db="EMBL/GenBank/DDBJ databases">
        <authorList>
            <person name="Inwood S.N."/>
            <person name="Skelly J.G."/>
            <person name="Guhlin J."/>
            <person name="Harrop T.W.R."/>
            <person name="Goldson S.G."/>
            <person name="Dearden P.K."/>
        </authorList>
    </citation>
    <scope>NUCLEOTIDE SEQUENCE</scope>
    <source>
        <strain evidence="1">Lincoln</strain>
        <tissue evidence="1">Whole body</tissue>
    </source>
</reference>
<dbReference type="AlphaFoldDB" id="A0AA39FS41"/>
<comment type="caution">
    <text evidence="1">The sequence shown here is derived from an EMBL/GenBank/DDBJ whole genome shotgun (WGS) entry which is preliminary data.</text>
</comment>
<evidence type="ECO:0000313" key="1">
    <source>
        <dbReference type="EMBL" id="KAK0174606.1"/>
    </source>
</evidence>
<gene>
    <name evidence="1" type="ORF">PV327_010364</name>
</gene>
<evidence type="ECO:0000313" key="2">
    <source>
        <dbReference type="Proteomes" id="UP001168972"/>
    </source>
</evidence>
<dbReference type="EMBL" id="JAQQBR010000006">
    <property type="protein sequence ID" value="KAK0174606.1"/>
    <property type="molecule type" value="Genomic_DNA"/>
</dbReference>
<accession>A0AA39FS41</accession>
<organism evidence="1 2">
    <name type="scientific">Microctonus hyperodae</name>
    <name type="common">Parasitoid wasp</name>
    <dbReference type="NCBI Taxonomy" id="165561"/>
    <lineage>
        <taxon>Eukaryota</taxon>
        <taxon>Metazoa</taxon>
        <taxon>Ecdysozoa</taxon>
        <taxon>Arthropoda</taxon>
        <taxon>Hexapoda</taxon>
        <taxon>Insecta</taxon>
        <taxon>Pterygota</taxon>
        <taxon>Neoptera</taxon>
        <taxon>Endopterygota</taxon>
        <taxon>Hymenoptera</taxon>
        <taxon>Apocrita</taxon>
        <taxon>Ichneumonoidea</taxon>
        <taxon>Braconidae</taxon>
        <taxon>Euphorinae</taxon>
        <taxon>Microctonus</taxon>
    </lineage>
</organism>
<proteinExistence type="predicted"/>
<keyword evidence="2" id="KW-1185">Reference proteome</keyword>
<name>A0AA39FS41_MICHY</name>
<dbReference type="Proteomes" id="UP001168972">
    <property type="component" value="Unassembled WGS sequence"/>
</dbReference>